<keyword evidence="1" id="KW-0862">Zinc</keyword>
<feature type="region of interest" description="Disordered" evidence="2">
    <location>
        <begin position="315"/>
        <end position="360"/>
    </location>
</feature>
<sequence>MATPTPTRRRNLADYSITRLVATDNDPVATILAALQEKKREREQWVNTMVQARALITSSHPDDPKLPGLHSEAAEITYHVQVITTEIQQLQDTILLSQEPTSPVPTSSSPPSSSTTNDANARSPKLTLDNSCSRFGKSEHGKTYPYELESDPFKFLAQFHSHCKNAWGPTFLNYSVRLLNMAIKDAAAHRAFNAALQTMDEDFVPANWDICQKLFVNSVLTPRERHDAVASVAKTGMNKLELFREYGTRLGGIVSTYGIDDGDSTVLSGLLTSLPSEALNNIKLGIRYRRNDHGPVHFDSIKTILSALRDLEGPDQARKRDASAVRNNSDSEDTSSTQSSSSRSRGDKRARTSKTQTTSSTTRNFKFNCKKCGDNNSHPSDKCLAHITCNKCNRTGHLAANCRGGLSMSAWRYQQNNK</sequence>
<feature type="region of interest" description="Disordered" evidence="2">
    <location>
        <begin position="99"/>
        <end position="132"/>
    </location>
</feature>
<feature type="compositionally biased region" description="Low complexity" evidence="2">
    <location>
        <begin position="334"/>
        <end position="343"/>
    </location>
</feature>
<comment type="caution">
    <text evidence="4">The sequence shown here is derived from an EMBL/GenBank/DDBJ whole genome shotgun (WGS) entry which is preliminary data.</text>
</comment>
<dbReference type="Proteomes" id="UP000723463">
    <property type="component" value="Unassembled WGS sequence"/>
</dbReference>
<proteinExistence type="predicted"/>
<evidence type="ECO:0000313" key="4">
    <source>
        <dbReference type="EMBL" id="KAF9536577.1"/>
    </source>
</evidence>
<gene>
    <name evidence="4" type="ORF">EC957_010422</name>
</gene>
<name>A0A9P6JXP1_9FUNG</name>
<evidence type="ECO:0000313" key="5">
    <source>
        <dbReference type="Proteomes" id="UP000723463"/>
    </source>
</evidence>
<feature type="compositionally biased region" description="Low complexity" evidence="2">
    <location>
        <begin position="100"/>
        <end position="116"/>
    </location>
</feature>
<keyword evidence="5" id="KW-1185">Reference proteome</keyword>
<accession>A0A9P6JXP1</accession>
<dbReference type="PROSITE" id="PS50158">
    <property type="entry name" value="ZF_CCHC"/>
    <property type="match status" value="1"/>
</dbReference>
<organism evidence="4 5">
    <name type="scientific">Mortierella hygrophila</name>
    <dbReference type="NCBI Taxonomy" id="979708"/>
    <lineage>
        <taxon>Eukaryota</taxon>
        <taxon>Fungi</taxon>
        <taxon>Fungi incertae sedis</taxon>
        <taxon>Mucoromycota</taxon>
        <taxon>Mortierellomycotina</taxon>
        <taxon>Mortierellomycetes</taxon>
        <taxon>Mortierellales</taxon>
        <taxon>Mortierellaceae</taxon>
        <taxon>Mortierella</taxon>
    </lineage>
</organism>
<reference evidence="4" key="1">
    <citation type="journal article" date="2020" name="Fungal Divers.">
        <title>Resolving the Mortierellaceae phylogeny through synthesis of multi-gene phylogenetics and phylogenomics.</title>
        <authorList>
            <person name="Vandepol N."/>
            <person name="Liber J."/>
            <person name="Desiro A."/>
            <person name="Na H."/>
            <person name="Kennedy M."/>
            <person name="Barry K."/>
            <person name="Grigoriev I.V."/>
            <person name="Miller A.N."/>
            <person name="O'Donnell K."/>
            <person name="Stajich J.E."/>
            <person name="Bonito G."/>
        </authorList>
    </citation>
    <scope>NUCLEOTIDE SEQUENCE</scope>
    <source>
        <strain evidence="4">NRRL 2591</strain>
    </source>
</reference>
<dbReference type="AlphaFoldDB" id="A0A9P6JXP1"/>
<dbReference type="InterPro" id="IPR001878">
    <property type="entry name" value="Znf_CCHC"/>
</dbReference>
<evidence type="ECO:0000259" key="3">
    <source>
        <dbReference type="PROSITE" id="PS50158"/>
    </source>
</evidence>
<keyword evidence="1" id="KW-0863">Zinc-finger</keyword>
<keyword evidence="1" id="KW-0479">Metal-binding</keyword>
<dbReference type="GO" id="GO:0008270">
    <property type="term" value="F:zinc ion binding"/>
    <property type="evidence" value="ECO:0007669"/>
    <property type="project" value="UniProtKB-KW"/>
</dbReference>
<protein>
    <recommendedName>
        <fullName evidence="3">CCHC-type domain-containing protein</fullName>
    </recommendedName>
</protein>
<dbReference type="GO" id="GO:0003676">
    <property type="term" value="F:nucleic acid binding"/>
    <property type="evidence" value="ECO:0007669"/>
    <property type="project" value="InterPro"/>
</dbReference>
<evidence type="ECO:0000256" key="2">
    <source>
        <dbReference type="SAM" id="MobiDB-lite"/>
    </source>
</evidence>
<feature type="domain" description="CCHC-type" evidence="3">
    <location>
        <begin position="389"/>
        <end position="403"/>
    </location>
</feature>
<dbReference type="EMBL" id="JAAAXW010000642">
    <property type="protein sequence ID" value="KAF9536577.1"/>
    <property type="molecule type" value="Genomic_DNA"/>
</dbReference>
<feature type="non-terminal residue" evidence="4">
    <location>
        <position position="418"/>
    </location>
</feature>
<evidence type="ECO:0000256" key="1">
    <source>
        <dbReference type="PROSITE-ProRule" id="PRU00047"/>
    </source>
</evidence>